<evidence type="ECO:0000256" key="2">
    <source>
        <dbReference type="SAM" id="MobiDB-lite"/>
    </source>
</evidence>
<feature type="compositionally biased region" description="Polar residues" evidence="2">
    <location>
        <begin position="238"/>
        <end position="253"/>
    </location>
</feature>
<evidence type="ECO:0000313" key="6">
    <source>
        <dbReference type="Proteomes" id="UP000728032"/>
    </source>
</evidence>
<feature type="region of interest" description="Disordered" evidence="2">
    <location>
        <begin position="1"/>
        <end position="47"/>
    </location>
</feature>
<feature type="region of interest" description="Disordered" evidence="2">
    <location>
        <begin position="232"/>
        <end position="254"/>
    </location>
</feature>
<dbReference type="Pfam" id="PF12763">
    <property type="entry name" value="EH"/>
    <property type="match status" value="1"/>
</dbReference>
<dbReference type="CDD" id="cd00052">
    <property type="entry name" value="EH"/>
    <property type="match status" value="1"/>
</dbReference>
<sequence>MSGSLPPPPTKSTARSTTRSNQFSNTESTISRSSSENELNESPIDPIIEKSYGYRDKSWSEFKDKTEDKPKNWADFEESHYLLAGEDEEEEEERKSDIRSDDEDSADIFAISDEQRVYYSNQFQTLEPNLNGIITGNKAKDFFEKSCLPIQELSQIWLLSDVDKDGALTLNEFCIAMHLVVLRRNNIDLPSRLPTNMLPLVSAPVIDGTRSRYTVANHSGAAKCVDLVTDRPDGERQSYGSLSPPQQYNNDLNDNNRVKDVETLSPQNKQWTKFTDSPTHQIVMTGTGAVAVVSSPLSTSSSAGIQTLANFDFSAASIVRDPKILHPVALRLSPDGQAVRHDNHETNSISSYSIDTGVHCDPIRTSTVVTGKKDPPPPPPPRPYRSHGHARSSSLDLNKVMVRSSGGNDLMSSQIPQHLKISNSEYTLTPPKVLSLNSRNVGAFHAYTRKTKTDTSLTNNMINCNNNYGIEKLRTRFPIPPEVPTPESSSDTIELWKTIKSLQEYSKILVDMNNDLLLEVVKVTEDKRCLELRLAQLNNGFKS</sequence>
<feature type="region of interest" description="Disordered" evidence="2">
    <location>
        <begin position="366"/>
        <end position="396"/>
    </location>
</feature>
<dbReference type="InterPro" id="IPR000261">
    <property type="entry name" value="EH_dom"/>
</dbReference>
<dbReference type="EMBL" id="OC915977">
    <property type="protein sequence ID" value="CAD7642673.1"/>
    <property type="molecule type" value="Genomic_DNA"/>
</dbReference>
<dbReference type="GO" id="GO:0005886">
    <property type="term" value="C:plasma membrane"/>
    <property type="evidence" value="ECO:0007669"/>
    <property type="project" value="TreeGrafter"/>
</dbReference>
<dbReference type="GO" id="GO:0006897">
    <property type="term" value="P:endocytosis"/>
    <property type="evidence" value="ECO:0007669"/>
    <property type="project" value="TreeGrafter"/>
</dbReference>
<dbReference type="PANTHER" id="PTHR11216">
    <property type="entry name" value="EH DOMAIN"/>
    <property type="match status" value="1"/>
</dbReference>
<dbReference type="GO" id="GO:0005737">
    <property type="term" value="C:cytoplasm"/>
    <property type="evidence" value="ECO:0007669"/>
    <property type="project" value="TreeGrafter"/>
</dbReference>
<dbReference type="EMBL" id="CAJPVJ010001152">
    <property type="protein sequence ID" value="CAG2164159.1"/>
    <property type="molecule type" value="Genomic_DNA"/>
</dbReference>
<keyword evidence="1" id="KW-0106">Calcium</keyword>
<feature type="compositionally biased region" description="Pro residues" evidence="2">
    <location>
        <begin position="1"/>
        <end position="10"/>
    </location>
</feature>
<evidence type="ECO:0000313" key="5">
    <source>
        <dbReference type="EMBL" id="CAD7642673.1"/>
    </source>
</evidence>
<dbReference type="InterPro" id="IPR002048">
    <property type="entry name" value="EF_hand_dom"/>
</dbReference>
<dbReference type="Gene3D" id="1.10.238.10">
    <property type="entry name" value="EF-hand"/>
    <property type="match status" value="1"/>
</dbReference>
<accession>A0A7R9LJC6</accession>
<dbReference type="InterPro" id="IPR011992">
    <property type="entry name" value="EF-hand-dom_pair"/>
</dbReference>
<reference evidence="5" key="1">
    <citation type="submission" date="2020-11" db="EMBL/GenBank/DDBJ databases">
        <authorList>
            <person name="Tran Van P."/>
        </authorList>
    </citation>
    <scope>NUCLEOTIDE SEQUENCE</scope>
</reference>
<name>A0A7R9LJC6_9ACAR</name>
<dbReference type="PROSITE" id="PS50031">
    <property type="entry name" value="EH"/>
    <property type="match status" value="1"/>
</dbReference>
<dbReference type="AlphaFoldDB" id="A0A7R9LJC6"/>
<dbReference type="GO" id="GO:0016197">
    <property type="term" value="P:endosomal transport"/>
    <property type="evidence" value="ECO:0007669"/>
    <property type="project" value="TreeGrafter"/>
</dbReference>
<feature type="compositionally biased region" description="Low complexity" evidence="2">
    <location>
        <begin position="24"/>
        <end position="42"/>
    </location>
</feature>
<feature type="domain" description="EH" evidence="3">
    <location>
        <begin position="115"/>
        <end position="204"/>
    </location>
</feature>
<dbReference type="PANTHER" id="PTHR11216:SF174">
    <property type="entry name" value="GH06923P"/>
    <property type="match status" value="1"/>
</dbReference>
<dbReference type="PROSITE" id="PS00018">
    <property type="entry name" value="EF_HAND_1"/>
    <property type="match status" value="1"/>
</dbReference>
<dbReference type="Proteomes" id="UP000728032">
    <property type="component" value="Unassembled WGS sequence"/>
</dbReference>
<dbReference type="SMART" id="SM00027">
    <property type="entry name" value="EH"/>
    <property type="match status" value="1"/>
</dbReference>
<gene>
    <name evidence="5" type="ORF">ONB1V03_LOCUS3719</name>
</gene>
<proteinExistence type="predicted"/>
<dbReference type="InterPro" id="IPR018247">
    <property type="entry name" value="EF_Hand_1_Ca_BS"/>
</dbReference>
<evidence type="ECO:0000256" key="1">
    <source>
        <dbReference type="ARBA" id="ARBA00022837"/>
    </source>
</evidence>
<dbReference type="PROSITE" id="PS50222">
    <property type="entry name" value="EF_HAND_2"/>
    <property type="match status" value="1"/>
</dbReference>
<dbReference type="GO" id="GO:0005509">
    <property type="term" value="F:calcium ion binding"/>
    <property type="evidence" value="ECO:0007669"/>
    <property type="project" value="InterPro"/>
</dbReference>
<organism evidence="5">
    <name type="scientific">Oppiella nova</name>
    <dbReference type="NCBI Taxonomy" id="334625"/>
    <lineage>
        <taxon>Eukaryota</taxon>
        <taxon>Metazoa</taxon>
        <taxon>Ecdysozoa</taxon>
        <taxon>Arthropoda</taxon>
        <taxon>Chelicerata</taxon>
        <taxon>Arachnida</taxon>
        <taxon>Acari</taxon>
        <taxon>Acariformes</taxon>
        <taxon>Sarcoptiformes</taxon>
        <taxon>Oribatida</taxon>
        <taxon>Brachypylina</taxon>
        <taxon>Oppioidea</taxon>
        <taxon>Oppiidae</taxon>
        <taxon>Oppiella</taxon>
    </lineage>
</organism>
<feature type="domain" description="EF-hand" evidence="4">
    <location>
        <begin position="148"/>
        <end position="183"/>
    </location>
</feature>
<keyword evidence="6" id="KW-1185">Reference proteome</keyword>
<evidence type="ECO:0000259" key="3">
    <source>
        <dbReference type="PROSITE" id="PS50031"/>
    </source>
</evidence>
<dbReference type="OrthoDB" id="10045710at2759"/>
<feature type="region of interest" description="Disordered" evidence="2">
    <location>
        <begin position="80"/>
        <end position="105"/>
    </location>
</feature>
<feature type="compositionally biased region" description="Polar residues" evidence="2">
    <location>
        <begin position="11"/>
        <end position="23"/>
    </location>
</feature>
<protein>
    <submittedName>
        <fullName evidence="5">Uncharacterized protein</fullName>
    </submittedName>
</protein>
<evidence type="ECO:0000259" key="4">
    <source>
        <dbReference type="PROSITE" id="PS50222"/>
    </source>
</evidence>
<dbReference type="SUPFAM" id="SSF47473">
    <property type="entry name" value="EF-hand"/>
    <property type="match status" value="1"/>
</dbReference>